<proteinExistence type="predicted"/>
<protein>
    <submittedName>
        <fullName evidence="1">Uncharacterized protein</fullName>
    </submittedName>
</protein>
<dbReference type="EMBL" id="QPFP01000211">
    <property type="protein sequence ID" value="TEB19015.1"/>
    <property type="molecule type" value="Genomic_DNA"/>
</dbReference>
<sequence>MSFDSPFADRLRTNYIPSPEEEPGIRNIIEQHCATVRELDSKLAAINKTIADPEAHRRETIDHHTFTYAHQALLSCVLRLSPDILSEIFMDLAPDSGQWNIQPRTLPHPIIWISHVVPGRLGAQAIHMFRDQYHILPSTLYRGVQPASPLLTSLTSERARVGPLWTTPSGDNRAIRTKPKRLSSSLDRQHIRRLLDSVVLSRPQSQPETLLDTIENNGKLDTH</sequence>
<name>A0A4Y7SDL2_COPMI</name>
<accession>A0A4Y7SDL2</accession>
<evidence type="ECO:0000313" key="2">
    <source>
        <dbReference type="Proteomes" id="UP000298030"/>
    </source>
</evidence>
<organism evidence="1 2">
    <name type="scientific">Coprinellus micaceus</name>
    <name type="common">Glistening ink-cap mushroom</name>
    <name type="synonym">Coprinus micaceus</name>
    <dbReference type="NCBI Taxonomy" id="71717"/>
    <lineage>
        <taxon>Eukaryota</taxon>
        <taxon>Fungi</taxon>
        <taxon>Dikarya</taxon>
        <taxon>Basidiomycota</taxon>
        <taxon>Agaricomycotina</taxon>
        <taxon>Agaricomycetes</taxon>
        <taxon>Agaricomycetidae</taxon>
        <taxon>Agaricales</taxon>
        <taxon>Agaricineae</taxon>
        <taxon>Psathyrellaceae</taxon>
        <taxon>Coprinellus</taxon>
    </lineage>
</organism>
<comment type="caution">
    <text evidence="1">The sequence shown here is derived from an EMBL/GenBank/DDBJ whole genome shotgun (WGS) entry which is preliminary data.</text>
</comment>
<reference evidence="1 2" key="1">
    <citation type="journal article" date="2019" name="Nat. Ecol. Evol.">
        <title>Megaphylogeny resolves global patterns of mushroom evolution.</title>
        <authorList>
            <person name="Varga T."/>
            <person name="Krizsan K."/>
            <person name="Foldi C."/>
            <person name="Dima B."/>
            <person name="Sanchez-Garcia M."/>
            <person name="Sanchez-Ramirez S."/>
            <person name="Szollosi G.J."/>
            <person name="Szarkandi J.G."/>
            <person name="Papp V."/>
            <person name="Albert L."/>
            <person name="Andreopoulos W."/>
            <person name="Angelini C."/>
            <person name="Antonin V."/>
            <person name="Barry K.W."/>
            <person name="Bougher N.L."/>
            <person name="Buchanan P."/>
            <person name="Buyck B."/>
            <person name="Bense V."/>
            <person name="Catcheside P."/>
            <person name="Chovatia M."/>
            <person name="Cooper J."/>
            <person name="Damon W."/>
            <person name="Desjardin D."/>
            <person name="Finy P."/>
            <person name="Geml J."/>
            <person name="Haridas S."/>
            <person name="Hughes K."/>
            <person name="Justo A."/>
            <person name="Karasinski D."/>
            <person name="Kautmanova I."/>
            <person name="Kiss B."/>
            <person name="Kocsube S."/>
            <person name="Kotiranta H."/>
            <person name="LaButti K.M."/>
            <person name="Lechner B.E."/>
            <person name="Liimatainen K."/>
            <person name="Lipzen A."/>
            <person name="Lukacs Z."/>
            <person name="Mihaltcheva S."/>
            <person name="Morgado L.N."/>
            <person name="Niskanen T."/>
            <person name="Noordeloos M.E."/>
            <person name="Ohm R.A."/>
            <person name="Ortiz-Santana B."/>
            <person name="Ovrebo C."/>
            <person name="Racz N."/>
            <person name="Riley R."/>
            <person name="Savchenko A."/>
            <person name="Shiryaev A."/>
            <person name="Soop K."/>
            <person name="Spirin V."/>
            <person name="Szebenyi C."/>
            <person name="Tomsovsky M."/>
            <person name="Tulloss R.E."/>
            <person name="Uehling J."/>
            <person name="Grigoriev I.V."/>
            <person name="Vagvolgyi C."/>
            <person name="Papp T."/>
            <person name="Martin F.M."/>
            <person name="Miettinen O."/>
            <person name="Hibbett D.S."/>
            <person name="Nagy L.G."/>
        </authorList>
    </citation>
    <scope>NUCLEOTIDE SEQUENCE [LARGE SCALE GENOMIC DNA]</scope>
    <source>
        <strain evidence="1 2">FP101781</strain>
    </source>
</reference>
<evidence type="ECO:0000313" key="1">
    <source>
        <dbReference type="EMBL" id="TEB19015.1"/>
    </source>
</evidence>
<dbReference type="AlphaFoldDB" id="A0A4Y7SDL2"/>
<gene>
    <name evidence="1" type="ORF">FA13DRAFT_1802684</name>
</gene>
<dbReference type="Proteomes" id="UP000298030">
    <property type="component" value="Unassembled WGS sequence"/>
</dbReference>
<keyword evidence="2" id="KW-1185">Reference proteome</keyword>